<dbReference type="Proteomes" id="UP000275078">
    <property type="component" value="Unassembled WGS sequence"/>
</dbReference>
<dbReference type="EMBL" id="ML119904">
    <property type="protein sequence ID" value="RPA71723.1"/>
    <property type="molecule type" value="Genomic_DNA"/>
</dbReference>
<feature type="transmembrane region" description="Helical" evidence="10">
    <location>
        <begin position="178"/>
        <end position="200"/>
    </location>
</feature>
<dbReference type="GO" id="GO:0005576">
    <property type="term" value="C:extracellular region"/>
    <property type="evidence" value="ECO:0007669"/>
    <property type="project" value="UniProtKB-SubCell"/>
</dbReference>
<evidence type="ECO:0000256" key="5">
    <source>
        <dbReference type="ARBA" id="ARBA00022622"/>
    </source>
</evidence>
<keyword evidence="10" id="KW-0472">Membrane</keyword>
<dbReference type="InterPro" id="IPR008427">
    <property type="entry name" value="Extracellular_membr_CFEM_dom"/>
</dbReference>
<evidence type="ECO:0000256" key="9">
    <source>
        <dbReference type="PROSITE-ProRule" id="PRU01356"/>
    </source>
</evidence>
<dbReference type="STRING" id="1160509.A0A3N4HBA1"/>
<dbReference type="AlphaFoldDB" id="A0A3N4HBA1"/>
<evidence type="ECO:0000256" key="1">
    <source>
        <dbReference type="ARBA" id="ARBA00004589"/>
    </source>
</evidence>
<keyword evidence="10" id="KW-1133">Transmembrane helix</keyword>
<comment type="similarity">
    <text evidence="3">Belongs to the RBT5 family.</text>
</comment>
<evidence type="ECO:0000313" key="14">
    <source>
        <dbReference type="Proteomes" id="UP000275078"/>
    </source>
</evidence>
<evidence type="ECO:0000256" key="4">
    <source>
        <dbReference type="ARBA" id="ARBA00022525"/>
    </source>
</evidence>
<feature type="disulfide bond" evidence="9">
    <location>
        <begin position="61"/>
        <end position="94"/>
    </location>
</feature>
<comment type="subcellular location">
    <subcellularLocation>
        <location evidence="1">Membrane</location>
        <topology evidence="1">Lipid-anchor</topology>
        <topology evidence="1">GPI-anchor</topology>
    </subcellularLocation>
    <subcellularLocation>
        <location evidence="2">Secreted</location>
    </subcellularLocation>
</comment>
<comment type="caution">
    <text evidence="9">Lacks conserved residue(s) required for the propagation of feature annotation.</text>
</comment>
<evidence type="ECO:0000256" key="11">
    <source>
        <dbReference type="SAM" id="SignalP"/>
    </source>
</evidence>
<name>A0A3N4HBA1_ASCIM</name>
<keyword evidence="4" id="KW-0964">Secreted</keyword>
<keyword evidence="7 9" id="KW-1015">Disulfide bond</keyword>
<sequence length="291" mass="31086">MLLLALLIPAIITTTNAIAVEVVASSSDELAQLFGLPPCAGVCVTAELVKSGCGLGLECACKAGDFQLKSSDCVRASCNLEDIISANQITRTVCKEKFNIDIYLPPLPGDITPAPSPTKSIEIPLPDPNEPTDIIIATQPSIPTISETPTGEENYPWDTITPEDNDDFNNQATFNSPLAIGLGLGLSFGLIGVGGTLYLLKKRKKRIEAGAHELDSPVGTRPAGGHFGRDSELGRGVVREKSKRDTHELAGHEICEAPDTEIRECDGTEMTIGGLMRKCRWSFEGDAIQKI</sequence>
<evidence type="ECO:0000256" key="8">
    <source>
        <dbReference type="ARBA" id="ARBA00023288"/>
    </source>
</evidence>
<keyword evidence="5" id="KW-0336">GPI-anchor</keyword>
<dbReference type="SMART" id="SM00747">
    <property type="entry name" value="CFEM"/>
    <property type="match status" value="1"/>
</dbReference>
<feature type="chain" id="PRO_5018126525" description="CFEM domain-containing protein" evidence="11">
    <location>
        <begin position="18"/>
        <end position="291"/>
    </location>
</feature>
<evidence type="ECO:0000259" key="12">
    <source>
        <dbReference type="PROSITE" id="PS52012"/>
    </source>
</evidence>
<evidence type="ECO:0000256" key="6">
    <source>
        <dbReference type="ARBA" id="ARBA00022729"/>
    </source>
</evidence>
<keyword evidence="6 11" id="KW-0732">Signal</keyword>
<feature type="domain" description="CFEM" evidence="12">
    <location>
        <begin position="12"/>
        <end position="120"/>
    </location>
</feature>
<dbReference type="GO" id="GO:0098552">
    <property type="term" value="C:side of membrane"/>
    <property type="evidence" value="ECO:0007669"/>
    <property type="project" value="UniProtKB-KW"/>
</dbReference>
<keyword evidence="10" id="KW-0812">Transmembrane</keyword>
<evidence type="ECO:0000256" key="10">
    <source>
        <dbReference type="SAM" id="Phobius"/>
    </source>
</evidence>
<dbReference type="PROSITE" id="PS52012">
    <property type="entry name" value="CFEM"/>
    <property type="match status" value="1"/>
</dbReference>
<evidence type="ECO:0000256" key="2">
    <source>
        <dbReference type="ARBA" id="ARBA00004613"/>
    </source>
</evidence>
<keyword evidence="5" id="KW-0325">Glycoprotein</keyword>
<evidence type="ECO:0000256" key="3">
    <source>
        <dbReference type="ARBA" id="ARBA00010031"/>
    </source>
</evidence>
<keyword evidence="14" id="KW-1185">Reference proteome</keyword>
<evidence type="ECO:0000313" key="13">
    <source>
        <dbReference type="EMBL" id="RPA71723.1"/>
    </source>
</evidence>
<gene>
    <name evidence="13" type="ORF">BJ508DRAFT_335758</name>
</gene>
<reference evidence="13 14" key="1">
    <citation type="journal article" date="2018" name="Nat. Ecol. Evol.">
        <title>Pezizomycetes genomes reveal the molecular basis of ectomycorrhizal truffle lifestyle.</title>
        <authorList>
            <person name="Murat C."/>
            <person name="Payen T."/>
            <person name="Noel B."/>
            <person name="Kuo A."/>
            <person name="Morin E."/>
            <person name="Chen J."/>
            <person name="Kohler A."/>
            <person name="Krizsan K."/>
            <person name="Balestrini R."/>
            <person name="Da Silva C."/>
            <person name="Montanini B."/>
            <person name="Hainaut M."/>
            <person name="Levati E."/>
            <person name="Barry K.W."/>
            <person name="Belfiori B."/>
            <person name="Cichocki N."/>
            <person name="Clum A."/>
            <person name="Dockter R.B."/>
            <person name="Fauchery L."/>
            <person name="Guy J."/>
            <person name="Iotti M."/>
            <person name="Le Tacon F."/>
            <person name="Lindquist E.A."/>
            <person name="Lipzen A."/>
            <person name="Malagnac F."/>
            <person name="Mello A."/>
            <person name="Molinier V."/>
            <person name="Miyauchi S."/>
            <person name="Poulain J."/>
            <person name="Riccioni C."/>
            <person name="Rubini A."/>
            <person name="Sitrit Y."/>
            <person name="Splivallo R."/>
            <person name="Traeger S."/>
            <person name="Wang M."/>
            <person name="Zifcakova L."/>
            <person name="Wipf D."/>
            <person name="Zambonelli A."/>
            <person name="Paolocci F."/>
            <person name="Nowrousian M."/>
            <person name="Ottonello S."/>
            <person name="Baldrian P."/>
            <person name="Spatafora J.W."/>
            <person name="Henrissat B."/>
            <person name="Nagy L.G."/>
            <person name="Aury J.M."/>
            <person name="Wincker P."/>
            <person name="Grigoriev I.V."/>
            <person name="Bonfante P."/>
            <person name="Martin F.M."/>
        </authorList>
    </citation>
    <scope>NUCLEOTIDE SEQUENCE [LARGE SCALE GENOMIC DNA]</scope>
    <source>
        <strain evidence="13 14">RN42</strain>
    </source>
</reference>
<dbReference type="Pfam" id="PF05730">
    <property type="entry name" value="CFEM"/>
    <property type="match status" value="1"/>
</dbReference>
<feature type="signal peptide" evidence="11">
    <location>
        <begin position="1"/>
        <end position="17"/>
    </location>
</feature>
<keyword evidence="8" id="KW-0449">Lipoprotein</keyword>
<evidence type="ECO:0000256" key="7">
    <source>
        <dbReference type="ARBA" id="ARBA00023157"/>
    </source>
</evidence>
<accession>A0A3N4HBA1</accession>
<proteinExistence type="inferred from homology"/>
<protein>
    <recommendedName>
        <fullName evidence="12">CFEM domain-containing protein</fullName>
    </recommendedName>
</protein>
<organism evidence="13 14">
    <name type="scientific">Ascobolus immersus RN42</name>
    <dbReference type="NCBI Taxonomy" id="1160509"/>
    <lineage>
        <taxon>Eukaryota</taxon>
        <taxon>Fungi</taxon>
        <taxon>Dikarya</taxon>
        <taxon>Ascomycota</taxon>
        <taxon>Pezizomycotina</taxon>
        <taxon>Pezizomycetes</taxon>
        <taxon>Pezizales</taxon>
        <taxon>Ascobolaceae</taxon>
        <taxon>Ascobolus</taxon>
    </lineage>
</organism>